<organism evidence="11">
    <name type="scientific">Davidia involucrata</name>
    <name type="common">Dove tree</name>
    <dbReference type="NCBI Taxonomy" id="16924"/>
    <lineage>
        <taxon>Eukaryota</taxon>
        <taxon>Viridiplantae</taxon>
        <taxon>Streptophyta</taxon>
        <taxon>Embryophyta</taxon>
        <taxon>Tracheophyta</taxon>
        <taxon>Spermatophyta</taxon>
        <taxon>Magnoliopsida</taxon>
        <taxon>eudicotyledons</taxon>
        <taxon>Gunneridae</taxon>
        <taxon>Pentapetalae</taxon>
        <taxon>asterids</taxon>
        <taxon>Cornales</taxon>
        <taxon>Nyssaceae</taxon>
        <taxon>Davidia</taxon>
    </lineage>
</organism>
<dbReference type="PANTHER" id="PTHR33044">
    <property type="entry name" value="BIFUNCTIONAL INHIBITOR/LIPID-TRANSFER PROTEIN/SEED STORAGE 2S ALBUMIN SUPERFAMILY PROTEIN-RELATED"/>
    <property type="match status" value="1"/>
</dbReference>
<evidence type="ECO:0000256" key="1">
    <source>
        <dbReference type="ARBA" id="ARBA00004609"/>
    </source>
</evidence>
<dbReference type="CDD" id="cd00010">
    <property type="entry name" value="AAI_LTSS"/>
    <property type="match status" value="1"/>
</dbReference>
<evidence type="ECO:0000256" key="9">
    <source>
        <dbReference type="SAM" id="SignalP"/>
    </source>
</evidence>
<feature type="signal peptide" evidence="9">
    <location>
        <begin position="1"/>
        <end position="26"/>
    </location>
</feature>
<dbReference type="Gene3D" id="1.10.110.10">
    <property type="entry name" value="Plant lipid-transfer and hydrophobic proteins"/>
    <property type="match status" value="1"/>
</dbReference>
<dbReference type="GO" id="GO:0098552">
    <property type="term" value="C:side of membrane"/>
    <property type="evidence" value="ECO:0007669"/>
    <property type="project" value="UniProtKB-KW"/>
</dbReference>
<evidence type="ECO:0000256" key="4">
    <source>
        <dbReference type="ARBA" id="ARBA00022622"/>
    </source>
</evidence>
<evidence type="ECO:0000256" key="8">
    <source>
        <dbReference type="ARBA" id="ARBA00023288"/>
    </source>
</evidence>
<comment type="similarity">
    <text evidence="2">Belongs to the plant LTP family.</text>
</comment>
<evidence type="ECO:0000256" key="7">
    <source>
        <dbReference type="ARBA" id="ARBA00023180"/>
    </source>
</evidence>
<proteinExistence type="inferred from homology"/>
<evidence type="ECO:0000313" key="11">
    <source>
        <dbReference type="EMBL" id="MPA68779.1"/>
    </source>
</evidence>
<evidence type="ECO:0000256" key="5">
    <source>
        <dbReference type="ARBA" id="ARBA00022729"/>
    </source>
</evidence>
<evidence type="ECO:0000256" key="2">
    <source>
        <dbReference type="ARBA" id="ARBA00009748"/>
    </source>
</evidence>
<dbReference type="GO" id="GO:0005886">
    <property type="term" value="C:plasma membrane"/>
    <property type="evidence" value="ECO:0007669"/>
    <property type="project" value="UniProtKB-SubCell"/>
</dbReference>
<evidence type="ECO:0000256" key="3">
    <source>
        <dbReference type="ARBA" id="ARBA00022475"/>
    </source>
</evidence>
<dbReference type="EMBL" id="GHES01038220">
    <property type="protein sequence ID" value="MPA68779.1"/>
    <property type="molecule type" value="Transcribed_RNA"/>
</dbReference>
<accession>A0A5B7BIU8</accession>
<keyword evidence="5 9" id="KW-0732">Signal</keyword>
<sequence>MGNSKMFALMTVVVVVLMVATRVAEGQSTPSCAQKLVPCANFINATTPPASCCDPLREAVTQERDCLCNLYNTPGLLASFGINVTQAVLLAGHCNIPGDLSACKNASAPLPPPSVPGGNDSDSGVGRIAWTGMSSLVLFWASMMLY</sequence>
<dbReference type="InterPro" id="IPR036312">
    <property type="entry name" value="Bifun_inhib/LTP/seed_sf"/>
</dbReference>
<feature type="domain" description="Bifunctional inhibitor/plant lipid transfer protein/seed storage helical" evidence="10">
    <location>
        <begin position="14"/>
        <end position="103"/>
    </location>
</feature>
<keyword evidence="6" id="KW-1015">Disulfide bond</keyword>
<evidence type="ECO:0000259" key="10">
    <source>
        <dbReference type="Pfam" id="PF14368"/>
    </source>
</evidence>
<name>A0A5B7BIU8_DAVIN</name>
<comment type="subcellular location">
    <subcellularLocation>
        <location evidence="1">Cell membrane</location>
        <topology evidence="1">Lipid-anchor</topology>
        <topology evidence="1">GPI-anchor</topology>
    </subcellularLocation>
</comment>
<keyword evidence="4" id="KW-0472">Membrane</keyword>
<evidence type="ECO:0000256" key="6">
    <source>
        <dbReference type="ARBA" id="ARBA00023157"/>
    </source>
</evidence>
<protein>
    <submittedName>
        <fullName evidence="11">Putative lipid transfer-like protein VAS</fullName>
    </submittedName>
</protein>
<gene>
    <name evidence="11" type="ORF">Din_038220</name>
</gene>
<dbReference type="AlphaFoldDB" id="A0A5B7BIU8"/>
<dbReference type="Pfam" id="PF14368">
    <property type="entry name" value="LTP_2"/>
    <property type="match status" value="1"/>
</dbReference>
<feature type="chain" id="PRO_5022817275" evidence="9">
    <location>
        <begin position="27"/>
        <end position="146"/>
    </location>
</feature>
<keyword evidence="8" id="KW-0449">Lipoprotein</keyword>
<keyword evidence="4" id="KW-0336">GPI-anchor</keyword>
<dbReference type="SUPFAM" id="SSF47699">
    <property type="entry name" value="Bifunctional inhibitor/lipid-transfer protein/seed storage 2S albumin"/>
    <property type="match status" value="1"/>
</dbReference>
<keyword evidence="7" id="KW-0325">Glycoprotein</keyword>
<reference evidence="11" key="1">
    <citation type="submission" date="2019-08" db="EMBL/GenBank/DDBJ databases">
        <title>Reference gene set and small RNA set construction with multiple tissues from Davidia involucrata Baill.</title>
        <authorList>
            <person name="Yang H."/>
            <person name="Zhou C."/>
            <person name="Li G."/>
            <person name="Wang J."/>
            <person name="Gao P."/>
            <person name="Wang M."/>
            <person name="Wang R."/>
            <person name="Zhao Y."/>
        </authorList>
    </citation>
    <scope>NUCLEOTIDE SEQUENCE</scope>
    <source>
        <tissue evidence="11">Mixed with DoveR01_LX</tissue>
    </source>
</reference>
<dbReference type="InterPro" id="IPR016140">
    <property type="entry name" value="Bifunc_inhib/LTP/seed_store"/>
</dbReference>
<keyword evidence="3" id="KW-1003">Cell membrane</keyword>
<dbReference type="InterPro" id="IPR043325">
    <property type="entry name" value="LTSS"/>
</dbReference>